<dbReference type="PROSITE" id="PS51165">
    <property type="entry name" value="THUMP"/>
    <property type="match status" value="1"/>
</dbReference>
<accession>A0A5E4LNC6</accession>
<dbReference type="EMBL" id="CABMJJ010000004">
    <property type="protein sequence ID" value="VVC03011.1"/>
    <property type="molecule type" value="Genomic_DNA"/>
</dbReference>
<dbReference type="EC" id="2.8.1.4" evidence="9"/>
<dbReference type="Pfam" id="PF02926">
    <property type="entry name" value="THUMP"/>
    <property type="match status" value="1"/>
</dbReference>
<dbReference type="PANTHER" id="PTHR43209:SF1">
    <property type="entry name" value="TRNA SULFURTRANSFERASE"/>
    <property type="match status" value="1"/>
</dbReference>
<keyword evidence="7 9" id="KW-0694">RNA-binding</keyword>
<keyword evidence="3 9" id="KW-0820">tRNA-binding</keyword>
<dbReference type="CDD" id="cd11716">
    <property type="entry name" value="THUMP_ThiI"/>
    <property type="match status" value="1"/>
</dbReference>
<comment type="catalytic activity">
    <reaction evidence="9">
        <text>[ThiS sulfur-carrier protein]-C-terminal Gly-Gly-AMP + S-sulfanyl-L-cysteinyl-[cysteine desulfurase] + AH2 = [ThiS sulfur-carrier protein]-C-terminal-Gly-aminoethanethioate + L-cysteinyl-[cysteine desulfurase] + A + AMP + 2 H(+)</text>
        <dbReference type="Rhea" id="RHEA:43340"/>
        <dbReference type="Rhea" id="RHEA-COMP:12157"/>
        <dbReference type="Rhea" id="RHEA-COMP:12158"/>
        <dbReference type="Rhea" id="RHEA-COMP:12910"/>
        <dbReference type="Rhea" id="RHEA-COMP:19908"/>
        <dbReference type="ChEBI" id="CHEBI:13193"/>
        <dbReference type="ChEBI" id="CHEBI:15378"/>
        <dbReference type="ChEBI" id="CHEBI:17499"/>
        <dbReference type="ChEBI" id="CHEBI:29950"/>
        <dbReference type="ChEBI" id="CHEBI:61963"/>
        <dbReference type="ChEBI" id="CHEBI:90618"/>
        <dbReference type="ChEBI" id="CHEBI:232372"/>
        <dbReference type="ChEBI" id="CHEBI:456215"/>
    </reaction>
</comment>
<dbReference type="InterPro" id="IPR050102">
    <property type="entry name" value="tRNA_sulfurtransferase_ThiI"/>
</dbReference>
<dbReference type="GO" id="GO:0009229">
    <property type="term" value="P:thiamine diphosphate biosynthetic process"/>
    <property type="evidence" value="ECO:0007669"/>
    <property type="project" value="UniProtKB-UniRule"/>
</dbReference>
<keyword evidence="8 9" id="KW-0784">Thiamine biosynthesis</keyword>
<comment type="function">
    <text evidence="9">Catalyzes the ATP-dependent transfer of a sulfur to tRNA to produce 4-thiouridine in position 8 of tRNAs, which functions as a near-UV photosensor. Also catalyzes the transfer of sulfur to the sulfur carrier protein ThiS, forming ThiS-thiocarboxylate. This is a step in the synthesis of thiazole, in the thiamine biosynthesis pathway. The sulfur is donated as persulfide by IscS.</text>
</comment>
<feature type="binding site" evidence="9">
    <location>
        <position position="286"/>
    </location>
    <ligand>
        <name>ATP</name>
        <dbReference type="ChEBI" id="CHEBI:30616"/>
    </ligand>
</feature>
<dbReference type="GO" id="GO:0052837">
    <property type="term" value="P:thiazole biosynthetic process"/>
    <property type="evidence" value="ECO:0007669"/>
    <property type="project" value="TreeGrafter"/>
</dbReference>
<evidence type="ECO:0000256" key="7">
    <source>
        <dbReference type="ARBA" id="ARBA00022884"/>
    </source>
</evidence>
<dbReference type="GO" id="GO:0004810">
    <property type="term" value="F:CCA tRNA nucleotidyltransferase activity"/>
    <property type="evidence" value="ECO:0007669"/>
    <property type="project" value="InterPro"/>
</dbReference>
<dbReference type="GO" id="GO:0005524">
    <property type="term" value="F:ATP binding"/>
    <property type="evidence" value="ECO:0007669"/>
    <property type="project" value="UniProtKB-UniRule"/>
</dbReference>
<dbReference type="InterPro" id="IPR020536">
    <property type="entry name" value="ThiI_AANH"/>
</dbReference>
<dbReference type="PANTHER" id="PTHR43209">
    <property type="entry name" value="TRNA SULFURTRANSFERASE"/>
    <property type="match status" value="1"/>
</dbReference>
<sequence length="386" mass="42934">MRIGASLLISVTFSEAILKGANRYHIENLTIKNLLFGLTPFGKFKVQKKASRILLASDDFDREKVKSAALKVFGIDYISFPISVAPNIKEIENAVLENSSDLVGHTICVETKRSDKSFPMKSQEINAAVGAVLVKKGCKVDLENPEKIIYVDVIPGEVLICFDKFKGFGGMPVGSSGKVLSLLSGGIDSPVSSLLMMKRGCMVDLLHLHSFPSNNHAKKSKIIQLANRIREFSPVKQKLFLVPYEEFYKATLKIDSKIELVIFRRFILHLVNRLARKYKYKGAVTGDSLGQVASQTLDNLFATDEAAQLPVFRPLISFNKQEIVDLAKKVGTFEISIQPYKDCCSLVATKSPSTNVWLDDAKKVEKEIDMDSIVDKTIEQIEIVEI</sequence>
<dbReference type="SUPFAM" id="SSF52402">
    <property type="entry name" value="Adenine nucleotide alpha hydrolases-like"/>
    <property type="match status" value="1"/>
</dbReference>
<keyword evidence="2 9" id="KW-0963">Cytoplasm</keyword>
<dbReference type="GO" id="GO:0002937">
    <property type="term" value="P:tRNA 4-thiouridine biosynthesis"/>
    <property type="evidence" value="ECO:0007669"/>
    <property type="project" value="TreeGrafter"/>
</dbReference>
<comment type="similarity">
    <text evidence="9">Belongs to the ThiI family.</text>
</comment>
<comment type="subcellular location">
    <subcellularLocation>
        <location evidence="1 9">Cytoplasm</location>
    </subcellularLocation>
</comment>
<dbReference type="UniPathway" id="UPA00060"/>
<feature type="domain" description="THUMP" evidence="10">
    <location>
        <begin position="63"/>
        <end position="164"/>
    </location>
</feature>
<comment type="caution">
    <text evidence="9">Lacks conserved residue(s) required for the propagation of feature annotation.</text>
</comment>
<dbReference type="GO" id="GO:0140741">
    <property type="term" value="F:tRNA-uracil-4 sulfurtransferase activity"/>
    <property type="evidence" value="ECO:0007669"/>
    <property type="project" value="UniProtKB-EC"/>
</dbReference>
<evidence type="ECO:0000256" key="5">
    <source>
        <dbReference type="ARBA" id="ARBA00022741"/>
    </source>
</evidence>
<evidence type="ECO:0000259" key="10">
    <source>
        <dbReference type="PROSITE" id="PS51165"/>
    </source>
</evidence>
<dbReference type="InterPro" id="IPR054173">
    <property type="entry name" value="ThiI_fer"/>
</dbReference>
<keyword evidence="6 9" id="KW-0067">ATP-binding</keyword>
<dbReference type="InterPro" id="IPR003720">
    <property type="entry name" value="tRNA_STrfase"/>
</dbReference>
<proteinExistence type="inferred from homology"/>
<dbReference type="Gene3D" id="3.30.2130.30">
    <property type="match status" value="1"/>
</dbReference>
<name>A0A5E4LNC6_9ARCH</name>
<dbReference type="GO" id="GO:0000049">
    <property type="term" value="F:tRNA binding"/>
    <property type="evidence" value="ECO:0007669"/>
    <property type="project" value="UniProtKB-UniRule"/>
</dbReference>
<organism evidence="11 12">
    <name type="scientific">Candidatus Bilamarchaeum dharawalense</name>
    <dbReference type="NCBI Taxonomy" id="2885759"/>
    <lineage>
        <taxon>Archaea</taxon>
        <taxon>Candidatus Micrarchaeota</taxon>
        <taxon>Candidatus Micrarchaeia</taxon>
        <taxon>Candidatus Anstonellales</taxon>
        <taxon>Candidatus Bilamarchaeaceae</taxon>
        <taxon>Candidatus Bilamarchaeum</taxon>
    </lineage>
</organism>
<evidence type="ECO:0000256" key="1">
    <source>
        <dbReference type="ARBA" id="ARBA00004496"/>
    </source>
</evidence>
<feature type="binding site" evidence="9">
    <location>
        <position position="295"/>
    </location>
    <ligand>
        <name>ATP</name>
        <dbReference type="ChEBI" id="CHEBI:30616"/>
    </ligand>
</feature>
<gene>
    <name evidence="9 11" type="primary">thiI</name>
    <name evidence="11" type="ORF">LFW2832_00144</name>
</gene>
<reference evidence="11 12" key="1">
    <citation type="submission" date="2019-08" db="EMBL/GenBank/DDBJ databases">
        <authorList>
            <person name="Vazquez-Campos X."/>
        </authorList>
    </citation>
    <scope>NUCLEOTIDE SEQUENCE [LARGE SCALE GENOMIC DNA]</scope>
    <source>
        <strain evidence="11">LFW-283_2</strain>
    </source>
</reference>
<dbReference type="CDD" id="cd01712">
    <property type="entry name" value="PPase_ThiI"/>
    <property type="match status" value="1"/>
</dbReference>
<dbReference type="GO" id="GO:0009228">
    <property type="term" value="P:thiamine biosynthetic process"/>
    <property type="evidence" value="ECO:0007669"/>
    <property type="project" value="UniProtKB-KW"/>
</dbReference>
<dbReference type="HAMAP" id="MF_00021">
    <property type="entry name" value="ThiI"/>
    <property type="match status" value="1"/>
</dbReference>
<dbReference type="SMART" id="SM00981">
    <property type="entry name" value="THUMP"/>
    <property type="match status" value="1"/>
</dbReference>
<dbReference type="Proteomes" id="UP000789941">
    <property type="component" value="Unassembled WGS sequence"/>
</dbReference>
<comment type="caution">
    <text evidence="11">The sequence shown here is derived from an EMBL/GenBank/DDBJ whole genome shotgun (WGS) entry which is preliminary data.</text>
</comment>
<dbReference type="InterPro" id="IPR049962">
    <property type="entry name" value="THUMP_ThiI"/>
</dbReference>
<dbReference type="SUPFAM" id="SSF143437">
    <property type="entry name" value="THUMP domain-like"/>
    <property type="match status" value="1"/>
</dbReference>
<evidence type="ECO:0000313" key="11">
    <source>
        <dbReference type="EMBL" id="VVC03011.1"/>
    </source>
</evidence>
<feature type="binding site" evidence="9">
    <location>
        <begin position="182"/>
        <end position="183"/>
    </location>
    <ligand>
        <name>ATP</name>
        <dbReference type="ChEBI" id="CHEBI:30616"/>
    </ligand>
</feature>
<dbReference type="Pfam" id="PF02568">
    <property type="entry name" value="ThiI"/>
    <property type="match status" value="1"/>
</dbReference>
<dbReference type="InterPro" id="IPR049961">
    <property type="entry name" value="ThiI_N"/>
</dbReference>
<protein>
    <recommendedName>
        <fullName evidence="9">Probable tRNA sulfurtransferase</fullName>
        <ecNumber evidence="9">2.8.1.4</ecNumber>
    </recommendedName>
    <alternativeName>
        <fullName evidence="9">Sulfur carrier protein ThiS sulfurtransferase</fullName>
    </alternativeName>
    <alternativeName>
        <fullName evidence="9">Thiamine biosynthesis protein ThiI</fullName>
    </alternativeName>
    <alternativeName>
        <fullName evidence="9">tRNA 4-thiouridine synthase</fullName>
    </alternativeName>
</protein>
<keyword evidence="4 9" id="KW-0808">Transferase</keyword>
<dbReference type="InterPro" id="IPR014729">
    <property type="entry name" value="Rossmann-like_a/b/a_fold"/>
</dbReference>
<evidence type="ECO:0000256" key="9">
    <source>
        <dbReference type="HAMAP-Rule" id="MF_00021"/>
    </source>
</evidence>
<dbReference type="FunFam" id="3.40.50.620:FF:000053">
    <property type="entry name" value="Probable tRNA sulfurtransferase"/>
    <property type="match status" value="1"/>
</dbReference>
<dbReference type="Gene3D" id="3.40.50.620">
    <property type="entry name" value="HUPs"/>
    <property type="match status" value="1"/>
</dbReference>
<keyword evidence="5 9" id="KW-0547">Nucleotide-binding</keyword>
<dbReference type="NCBIfam" id="TIGR00342">
    <property type="entry name" value="tRNA uracil 4-sulfurtransferase ThiI"/>
    <property type="match status" value="1"/>
</dbReference>
<evidence type="ECO:0000256" key="6">
    <source>
        <dbReference type="ARBA" id="ARBA00022840"/>
    </source>
</evidence>
<comment type="pathway">
    <text evidence="9">Cofactor biosynthesis; thiamine diphosphate biosynthesis.</text>
</comment>
<dbReference type="AlphaFoldDB" id="A0A5E4LNC6"/>
<feature type="binding site" evidence="9">
    <location>
        <position position="264"/>
    </location>
    <ligand>
        <name>ATP</name>
        <dbReference type="ChEBI" id="CHEBI:30616"/>
    </ligand>
</feature>
<evidence type="ECO:0000256" key="3">
    <source>
        <dbReference type="ARBA" id="ARBA00022555"/>
    </source>
</evidence>
<comment type="catalytic activity">
    <reaction evidence="9">
        <text>[ThiI sulfur-carrier protein]-S-sulfanyl-L-cysteine + a uridine in tRNA + 2 reduced [2Fe-2S]-[ferredoxin] + ATP + H(+) = [ThiI sulfur-carrier protein]-L-cysteine + a 4-thiouridine in tRNA + 2 oxidized [2Fe-2S]-[ferredoxin] + AMP + diphosphate</text>
        <dbReference type="Rhea" id="RHEA:24176"/>
        <dbReference type="Rhea" id="RHEA-COMP:10000"/>
        <dbReference type="Rhea" id="RHEA-COMP:10001"/>
        <dbReference type="Rhea" id="RHEA-COMP:13337"/>
        <dbReference type="Rhea" id="RHEA-COMP:13338"/>
        <dbReference type="Rhea" id="RHEA-COMP:13339"/>
        <dbReference type="Rhea" id="RHEA-COMP:13340"/>
        <dbReference type="ChEBI" id="CHEBI:15378"/>
        <dbReference type="ChEBI" id="CHEBI:29950"/>
        <dbReference type="ChEBI" id="CHEBI:30616"/>
        <dbReference type="ChEBI" id="CHEBI:33019"/>
        <dbReference type="ChEBI" id="CHEBI:33737"/>
        <dbReference type="ChEBI" id="CHEBI:33738"/>
        <dbReference type="ChEBI" id="CHEBI:61963"/>
        <dbReference type="ChEBI" id="CHEBI:65315"/>
        <dbReference type="ChEBI" id="CHEBI:136798"/>
        <dbReference type="ChEBI" id="CHEBI:456215"/>
        <dbReference type="EC" id="2.8.1.4"/>
    </reaction>
</comment>
<dbReference type="InterPro" id="IPR004114">
    <property type="entry name" value="THUMP_dom"/>
</dbReference>
<dbReference type="Pfam" id="PF22025">
    <property type="entry name" value="ThiI_fer"/>
    <property type="match status" value="1"/>
</dbReference>
<dbReference type="GO" id="GO:0005829">
    <property type="term" value="C:cytosol"/>
    <property type="evidence" value="ECO:0007669"/>
    <property type="project" value="TreeGrafter"/>
</dbReference>
<evidence type="ECO:0000256" key="8">
    <source>
        <dbReference type="ARBA" id="ARBA00022977"/>
    </source>
</evidence>
<evidence type="ECO:0000313" key="12">
    <source>
        <dbReference type="Proteomes" id="UP000789941"/>
    </source>
</evidence>
<evidence type="ECO:0000256" key="2">
    <source>
        <dbReference type="ARBA" id="ARBA00022490"/>
    </source>
</evidence>
<evidence type="ECO:0000256" key="4">
    <source>
        <dbReference type="ARBA" id="ARBA00022679"/>
    </source>
</evidence>